<dbReference type="RefSeq" id="WP_017041567.1">
    <property type="nucleotide sequence ID" value="NZ_AJYQ02000082.1"/>
</dbReference>
<evidence type="ECO:0000313" key="1">
    <source>
        <dbReference type="EMBL" id="OEE34979.1"/>
    </source>
</evidence>
<dbReference type="EMBL" id="AJYQ02000082">
    <property type="protein sequence ID" value="OEE34979.1"/>
    <property type="molecule type" value="Genomic_DNA"/>
</dbReference>
<name>A0A1E5BG31_9VIBR</name>
<protein>
    <submittedName>
        <fullName evidence="1">Uncharacterized protein</fullName>
    </submittedName>
</protein>
<dbReference type="STRING" id="1187848.A1QO_06230"/>
<comment type="caution">
    <text evidence="1">The sequence shown here is derived from an EMBL/GenBank/DDBJ whole genome shotgun (WGS) entry which is preliminary data.</text>
</comment>
<evidence type="ECO:0000313" key="2">
    <source>
        <dbReference type="Proteomes" id="UP000094741"/>
    </source>
</evidence>
<reference evidence="1 2" key="1">
    <citation type="journal article" date="2012" name="Science">
        <title>Ecological populations of bacteria act as socially cohesive units of antibiotic production and resistance.</title>
        <authorList>
            <person name="Cordero O.X."/>
            <person name="Wildschutte H."/>
            <person name="Kirkup B."/>
            <person name="Proehl S."/>
            <person name="Ngo L."/>
            <person name="Hussain F."/>
            <person name="Le Roux F."/>
            <person name="Mincer T."/>
            <person name="Polz M.F."/>
        </authorList>
    </citation>
    <scope>NUCLEOTIDE SEQUENCE [LARGE SCALE GENOMIC DNA]</scope>
    <source>
        <strain evidence="1 2">ZF-129</strain>
    </source>
</reference>
<proteinExistence type="predicted"/>
<gene>
    <name evidence="1" type="ORF">A1QO_06230</name>
</gene>
<sequence length="428" mass="48243">MHYLNKKELQATVDVLRTVLPTQVISSILLKLESAIAEETKDNGLRTLVDCPIQDYRLTDTLPLPKTATGIYNLVVEQDKNTNTIYFNIKDQNLVPHSDLIQSGLSGMIEIRDGLPALSVGFHPDENVFHVLSDTNCEIAVVPEGGLNKPNWLPVEFSEVKHMGLIFNDPNDDDLMESRTTLANELFGAFNFGPQLEVTEQDIWEINEQSWSKVFTLSFDEPDRILRGKFHLEFFGNTTHILSYAVDIDEVDANAKRVQLTNALGECDGNLTKINSLLAFHSLESESEDYPLTKSEQILISSDDTMDLVNDGLIRFTRTSLIDGTKYLEIYDEDNCIHDDRNGVMDNFNNSLACYTQIAKNLNGKLGYELSFNSTNHGFNLDAYDLAVLIPMSEFEWVNSHESLTQFWKTCSFASKQEVDACISKNSN</sequence>
<organism evidence="1 2">
    <name type="scientific">Vibrio genomosp. F10 str. ZF-129</name>
    <dbReference type="NCBI Taxonomy" id="1187848"/>
    <lineage>
        <taxon>Bacteria</taxon>
        <taxon>Pseudomonadati</taxon>
        <taxon>Pseudomonadota</taxon>
        <taxon>Gammaproteobacteria</taxon>
        <taxon>Vibrionales</taxon>
        <taxon>Vibrionaceae</taxon>
        <taxon>Vibrio</taxon>
    </lineage>
</organism>
<dbReference type="Proteomes" id="UP000094741">
    <property type="component" value="Unassembled WGS sequence"/>
</dbReference>
<dbReference type="AlphaFoldDB" id="A0A1E5BG31"/>
<accession>A0A1E5BG31</accession>